<dbReference type="PANTHER" id="PTHR11804">
    <property type="entry name" value="PROTEASE M3 THIMET OLIGOPEPTIDASE-RELATED"/>
    <property type="match status" value="1"/>
</dbReference>
<accession>A0AAN8J9I6</accession>
<comment type="subcellular location">
    <subcellularLocation>
        <location evidence="1">Mitochondrion</location>
    </subcellularLocation>
</comment>
<dbReference type="Proteomes" id="UP001347796">
    <property type="component" value="Unassembled WGS sequence"/>
</dbReference>
<keyword evidence="3 10" id="KW-0645">Protease</keyword>
<keyword evidence="7" id="KW-0809">Transit peptide</keyword>
<dbReference type="GO" id="GO:0006518">
    <property type="term" value="P:peptide metabolic process"/>
    <property type="evidence" value="ECO:0007669"/>
    <property type="project" value="TreeGrafter"/>
</dbReference>
<comment type="cofactor">
    <cofactor evidence="10">
        <name>Zn(2+)</name>
        <dbReference type="ChEBI" id="CHEBI:29105"/>
    </cofactor>
    <text evidence="10">Binds 1 zinc ion.</text>
</comment>
<dbReference type="PANTHER" id="PTHR11804:SF79">
    <property type="entry name" value="MITOCHONDRIAL INTERMEDIATE PEPTIDASE"/>
    <property type="match status" value="1"/>
</dbReference>
<evidence type="ECO:0000256" key="5">
    <source>
        <dbReference type="ARBA" id="ARBA00022801"/>
    </source>
</evidence>
<dbReference type="InterPro" id="IPR033851">
    <property type="entry name" value="M3A_MIP"/>
</dbReference>
<dbReference type="InterPro" id="IPR024079">
    <property type="entry name" value="MetalloPept_cat_dom_sf"/>
</dbReference>
<dbReference type="Gene3D" id="1.10.1370.10">
    <property type="entry name" value="Neurolysin, domain 3"/>
    <property type="match status" value="1"/>
</dbReference>
<gene>
    <name evidence="12" type="ORF">SNE40_016967</name>
</gene>
<protein>
    <recommendedName>
        <fullName evidence="11">Peptidase M3A/M3B catalytic domain-containing protein</fullName>
    </recommendedName>
</protein>
<dbReference type="CDD" id="cd06457">
    <property type="entry name" value="M3A_MIP"/>
    <property type="match status" value="1"/>
</dbReference>
<keyword evidence="6 10" id="KW-0862">Zinc</keyword>
<keyword evidence="13" id="KW-1185">Reference proteome</keyword>
<evidence type="ECO:0000256" key="9">
    <source>
        <dbReference type="ARBA" id="ARBA00023128"/>
    </source>
</evidence>
<dbReference type="GO" id="GO:0006627">
    <property type="term" value="P:protein processing involved in protein targeting to mitochondrion"/>
    <property type="evidence" value="ECO:0007669"/>
    <property type="project" value="TreeGrafter"/>
</dbReference>
<evidence type="ECO:0000256" key="6">
    <source>
        <dbReference type="ARBA" id="ARBA00022833"/>
    </source>
</evidence>
<dbReference type="Gene3D" id="3.40.390.10">
    <property type="entry name" value="Collagenase (Catalytic Domain)"/>
    <property type="match status" value="1"/>
</dbReference>
<evidence type="ECO:0000259" key="11">
    <source>
        <dbReference type="Pfam" id="PF01432"/>
    </source>
</evidence>
<comment type="similarity">
    <text evidence="2 10">Belongs to the peptidase M3 family.</text>
</comment>
<keyword evidence="8 10" id="KW-0482">Metalloprotease</keyword>
<evidence type="ECO:0000256" key="7">
    <source>
        <dbReference type="ARBA" id="ARBA00022946"/>
    </source>
</evidence>
<evidence type="ECO:0000256" key="8">
    <source>
        <dbReference type="ARBA" id="ARBA00023049"/>
    </source>
</evidence>
<evidence type="ECO:0000256" key="10">
    <source>
        <dbReference type="RuleBase" id="RU003435"/>
    </source>
</evidence>
<evidence type="ECO:0000256" key="3">
    <source>
        <dbReference type="ARBA" id="ARBA00022670"/>
    </source>
</evidence>
<reference evidence="12 13" key="1">
    <citation type="submission" date="2024-01" db="EMBL/GenBank/DDBJ databases">
        <title>The genome of the rayed Mediterranean limpet Patella caerulea (Linnaeus, 1758).</title>
        <authorList>
            <person name="Anh-Thu Weber A."/>
            <person name="Halstead-Nussloch G."/>
        </authorList>
    </citation>
    <scope>NUCLEOTIDE SEQUENCE [LARGE SCALE GENOMIC DNA]</scope>
    <source>
        <strain evidence="12">AATW-2023a</strain>
        <tissue evidence="12">Whole specimen</tissue>
    </source>
</reference>
<keyword evidence="9" id="KW-0496">Mitochondrion</keyword>
<dbReference type="FunFam" id="3.40.390.10:FF:000013">
    <property type="entry name" value="Mitochondrial intermediate peptidase"/>
    <property type="match status" value="1"/>
</dbReference>
<comment type="caution">
    <text evidence="12">The sequence shown here is derived from an EMBL/GenBank/DDBJ whole genome shotgun (WGS) entry which is preliminary data.</text>
</comment>
<dbReference type="InterPro" id="IPR045090">
    <property type="entry name" value="Pept_M3A_M3B"/>
</dbReference>
<dbReference type="Pfam" id="PF01432">
    <property type="entry name" value="Peptidase_M3"/>
    <property type="match status" value="1"/>
</dbReference>
<dbReference type="GO" id="GO:0004222">
    <property type="term" value="F:metalloendopeptidase activity"/>
    <property type="evidence" value="ECO:0007669"/>
    <property type="project" value="InterPro"/>
</dbReference>
<evidence type="ECO:0000313" key="13">
    <source>
        <dbReference type="Proteomes" id="UP001347796"/>
    </source>
</evidence>
<dbReference type="InterPro" id="IPR001567">
    <property type="entry name" value="Pept_M3A_M3B_dom"/>
</dbReference>
<proteinExistence type="inferred from homology"/>
<dbReference type="AlphaFoldDB" id="A0AAN8J9I6"/>
<evidence type="ECO:0000256" key="2">
    <source>
        <dbReference type="ARBA" id="ARBA00006040"/>
    </source>
</evidence>
<name>A0AAN8J9I6_PATCE</name>
<sequence length="693" mass="78605">MMFSRIKPSLLKRTHQLLLNCRSVSTLSNLAQAFNTRQSQKLNLSFTREDVGLFGIPELTDYGGFYILQEKVNREVDALLKEITSKDRKRKIVEIFDELSDCLCRVADMADFIRVAHPKAEYASTAEEACINLSGVVERLNTNIEIHKALKTVIDNGDVVATDSLDQRVAELFIFDFEQSGIHLPEDKREKFVKLNENILFLGSHFMQGIHKPGSIKKSKLPENLRNCFSYDGDNITVTGLYSDHYSDTVREAAYRIFLQGDEHQESLLDGLLSARNQLAKLVGFPTYAHRAIRGTMMETPENVMQFLSTLGSRLSSKVDSDYAQILKLKQRHGGQGKGIYAWDPPYYTALGRQEFLNLHSQDIAPYFSLGACMDGLNNLFQNLYGVSLQRVDMAPGEVWTSDVHKLAVIDEENNILGYIYCDFFERSNKPNQDCHYTIQGGRQKSDGSYQLPMVVLQLNLPLPQSRVPSLLTPGMLENLFHEFGHAMHSMLGRTKYQHVTGTRCSTDFAEVPSVLMEFFVSDPRVLSTFAKHYKTGESLPSGVAEKLCKSKSLFSASDMQLQVFYSMLDQTYHGEYPLGKTTSQVLGELQNTFYGAPYVEGTSWQHKFGHLVGYGAKYYSYLLSRAVASSIWYKCFHKDPFNRAMGDQYRYKMLAHGGGKHPRELVEDMLNEKPTVEKLVDSLIHDIEINQQ</sequence>
<keyword evidence="5 10" id="KW-0378">Hydrolase</keyword>
<evidence type="ECO:0000256" key="4">
    <source>
        <dbReference type="ARBA" id="ARBA00022723"/>
    </source>
</evidence>
<evidence type="ECO:0000313" key="12">
    <source>
        <dbReference type="EMBL" id="KAK6173536.1"/>
    </source>
</evidence>
<dbReference type="EMBL" id="JAZGQO010000011">
    <property type="protein sequence ID" value="KAK6173536.1"/>
    <property type="molecule type" value="Genomic_DNA"/>
</dbReference>
<dbReference type="SUPFAM" id="SSF55486">
    <property type="entry name" value="Metalloproteases ('zincins'), catalytic domain"/>
    <property type="match status" value="1"/>
</dbReference>
<feature type="domain" description="Peptidase M3A/M3B catalytic" evidence="11">
    <location>
        <begin position="247"/>
        <end position="683"/>
    </location>
</feature>
<dbReference type="GO" id="GO:0046872">
    <property type="term" value="F:metal ion binding"/>
    <property type="evidence" value="ECO:0007669"/>
    <property type="project" value="UniProtKB-UniRule"/>
</dbReference>
<evidence type="ECO:0000256" key="1">
    <source>
        <dbReference type="ARBA" id="ARBA00004173"/>
    </source>
</evidence>
<organism evidence="12 13">
    <name type="scientific">Patella caerulea</name>
    <name type="common">Rayed Mediterranean limpet</name>
    <dbReference type="NCBI Taxonomy" id="87958"/>
    <lineage>
        <taxon>Eukaryota</taxon>
        <taxon>Metazoa</taxon>
        <taxon>Spiralia</taxon>
        <taxon>Lophotrochozoa</taxon>
        <taxon>Mollusca</taxon>
        <taxon>Gastropoda</taxon>
        <taxon>Patellogastropoda</taxon>
        <taxon>Patelloidea</taxon>
        <taxon>Patellidae</taxon>
        <taxon>Patella</taxon>
    </lineage>
</organism>
<dbReference type="InterPro" id="IPR024077">
    <property type="entry name" value="Neurolysin/TOP_dom2"/>
</dbReference>
<keyword evidence="4 10" id="KW-0479">Metal-binding</keyword>
<dbReference type="GO" id="GO:0005739">
    <property type="term" value="C:mitochondrion"/>
    <property type="evidence" value="ECO:0007669"/>
    <property type="project" value="UniProtKB-SubCell"/>
</dbReference>